<comment type="caution">
    <text evidence="1">The sequence shown here is derived from an EMBL/GenBank/DDBJ whole genome shotgun (WGS) entry which is preliminary data.</text>
</comment>
<proteinExistence type="predicted"/>
<keyword evidence="2" id="KW-1185">Reference proteome</keyword>
<reference evidence="1 2" key="1">
    <citation type="submission" date="2015-08" db="EMBL/GenBank/DDBJ databases">
        <title>Genome of Paenibacillus jilunlii.</title>
        <authorList>
            <person name="Sant'Anna F.H."/>
            <person name="Ambrosini A."/>
            <person name="Souza R."/>
            <person name="Bach E."/>
            <person name="Fernandes G."/>
            <person name="Balsanelli E."/>
            <person name="Baura V.A."/>
            <person name="Pedrosa F.O."/>
            <person name="Souza E.M."/>
            <person name="Passaglia L."/>
        </authorList>
    </citation>
    <scope>NUCLEOTIDE SEQUENCE [LARGE SCALE GENOMIC DNA]</scope>
    <source>
        <strain evidence="1 2">DSM 23019</strain>
    </source>
</reference>
<gene>
    <name evidence="1" type="ORF">AML91_23085</name>
</gene>
<evidence type="ECO:0000313" key="1">
    <source>
        <dbReference type="EMBL" id="KWX72018.1"/>
    </source>
</evidence>
<dbReference type="EMBL" id="LIPY01000121">
    <property type="protein sequence ID" value="KWX72018.1"/>
    <property type="molecule type" value="Genomic_DNA"/>
</dbReference>
<protein>
    <submittedName>
        <fullName evidence="1">Uncharacterized protein</fullName>
    </submittedName>
</protein>
<dbReference type="Proteomes" id="UP000070252">
    <property type="component" value="Unassembled WGS sequence"/>
</dbReference>
<name>A0ABR5SQY1_9BACL</name>
<organism evidence="1 2">
    <name type="scientific">Paenibacillus jilunlii</name>
    <dbReference type="NCBI Taxonomy" id="682956"/>
    <lineage>
        <taxon>Bacteria</taxon>
        <taxon>Bacillati</taxon>
        <taxon>Bacillota</taxon>
        <taxon>Bacilli</taxon>
        <taxon>Bacillales</taxon>
        <taxon>Paenibacillaceae</taxon>
        <taxon>Paenibacillus</taxon>
    </lineage>
</organism>
<sequence length="102" mass="11538">MFHVKHLPFISGVYKIKLPILGGLFFAFPPIQIEFKNITRKGEVAEEKFGTVGSVASAFVCRFPPLITVYNQEICRWAADGSPNIPWSHDQSQIEKSQVQFI</sequence>
<evidence type="ECO:0000313" key="2">
    <source>
        <dbReference type="Proteomes" id="UP000070252"/>
    </source>
</evidence>
<accession>A0ABR5SQY1</accession>